<dbReference type="GO" id="GO:0030968">
    <property type="term" value="P:endoplasmic reticulum unfolded protein response"/>
    <property type="evidence" value="ECO:0007669"/>
    <property type="project" value="InterPro"/>
</dbReference>
<feature type="region of interest" description="Disordered" evidence="1">
    <location>
        <begin position="19"/>
        <end position="39"/>
    </location>
</feature>
<feature type="chain" id="PRO_5001572108" evidence="2">
    <location>
        <begin position="20"/>
        <end position="615"/>
    </location>
</feature>
<dbReference type="AlphaFoldDB" id="A0A058ZGU8"/>
<feature type="signal peptide" evidence="2">
    <location>
        <begin position="1"/>
        <end position="19"/>
    </location>
</feature>
<organism evidence="3">
    <name type="scientific">Fonticula alba</name>
    <name type="common">Slime mold</name>
    <dbReference type="NCBI Taxonomy" id="691883"/>
    <lineage>
        <taxon>Eukaryota</taxon>
        <taxon>Rotosphaerida</taxon>
        <taxon>Fonticulaceae</taxon>
        <taxon>Fonticula</taxon>
    </lineage>
</organism>
<accession>A0A058ZGU8</accession>
<feature type="compositionally biased region" description="Low complexity" evidence="1">
    <location>
        <begin position="209"/>
        <end position="232"/>
    </location>
</feature>
<dbReference type="RefSeq" id="XP_009492892.1">
    <property type="nucleotide sequence ID" value="XM_009494617.1"/>
</dbReference>
<reference evidence="3" key="1">
    <citation type="submission" date="2013-04" db="EMBL/GenBank/DDBJ databases">
        <title>The Genome Sequence of Fonticula alba ATCC 38817.</title>
        <authorList>
            <consortium name="The Broad Institute Genomics Platform"/>
            <person name="Russ C."/>
            <person name="Cuomo C."/>
            <person name="Burger G."/>
            <person name="Gray M.W."/>
            <person name="Holland P.W.H."/>
            <person name="King N."/>
            <person name="Lang F.B.F."/>
            <person name="Roger A.J."/>
            <person name="Ruiz-Trillo I."/>
            <person name="Brown M."/>
            <person name="Walker B."/>
            <person name="Young S."/>
            <person name="Zeng Q."/>
            <person name="Gargeya S."/>
            <person name="Fitzgerald M."/>
            <person name="Haas B."/>
            <person name="Abouelleil A."/>
            <person name="Allen A.W."/>
            <person name="Alvarado L."/>
            <person name="Arachchi H.M."/>
            <person name="Berlin A.M."/>
            <person name="Chapman S.B."/>
            <person name="Gainer-Dewar J."/>
            <person name="Goldberg J."/>
            <person name="Griggs A."/>
            <person name="Gujja S."/>
            <person name="Hansen M."/>
            <person name="Howarth C."/>
            <person name="Imamovic A."/>
            <person name="Ireland A."/>
            <person name="Larimer J."/>
            <person name="McCowan C."/>
            <person name="Murphy C."/>
            <person name="Pearson M."/>
            <person name="Poon T.W."/>
            <person name="Priest M."/>
            <person name="Roberts A."/>
            <person name="Saif S."/>
            <person name="Shea T."/>
            <person name="Sisk P."/>
            <person name="Sykes S."/>
            <person name="Wortman J."/>
            <person name="Nusbaum C."/>
            <person name="Birren B."/>
        </authorList>
    </citation>
    <scope>NUCLEOTIDE SEQUENCE [LARGE SCALE GENOMIC DNA]</scope>
    <source>
        <strain evidence="3">ATCC 38817</strain>
    </source>
</reference>
<sequence>MRFLSILLLGLLLSLSAEGGRSESPPVPPAASGLPTSTGLQADLSDGPVELAFGKLSIIGAIPFHSHLNQLPFSLDDPAPGISLFTSPHGGRYFCRSAGPSPDQLVSTRISGKMAQGRTPAVRFRDIRRALVTDCLQRAPPAGGWWYFSVCLRGRITQYHDTRVPVAADGTPLPGVGTPGADVWQVTGHIFRRALARVASLFGADPSLADPAARAHPPAGPAAGTGPGAPAQSSPPQPVTYTISRTDEYVLGSAPDPFRQGDDSHFVPVRWPFSPDAHLAIRFRRGHSCDLTNEPRETYLRLACPHAILQTVADLEASGMTFQNALALAVQTSPDGPRLVSVHEPMACRYVATITAPGLCLLANGALPPGPAPFRTRAIDCTAVVDWTDPTPNITPVTRAEAALGAQPAEDPATQEDPLYLALAQSSGWQPFTPFYDDAAFFPDLAFNSPDLPEEHPAPGAPPANAATNAPGWVPLENLAADSAVPPAAMADGSPAMMDRLLEDFSMLERTFEKLAADMRPPGDDGQASMPNPLGGAALDRHAIRTLLAEDLTDEELDALQNIIDTLFPGDLGGHRDRGMLPSPQAPSPSPSGAESEDAPDESPESAHPASRQEL</sequence>
<evidence type="ECO:0000256" key="2">
    <source>
        <dbReference type="SAM" id="SignalP"/>
    </source>
</evidence>
<dbReference type="GeneID" id="20525459"/>
<proteinExistence type="predicted"/>
<dbReference type="PANTHER" id="PTHR15414:SF0">
    <property type="entry name" value="ENDOPLASMIC RETICULUM LECTIN 1"/>
    <property type="match status" value="1"/>
</dbReference>
<evidence type="ECO:0000313" key="3">
    <source>
        <dbReference type="EMBL" id="KCV73191.1"/>
    </source>
</evidence>
<feature type="region of interest" description="Disordered" evidence="1">
    <location>
        <begin position="571"/>
        <end position="615"/>
    </location>
</feature>
<feature type="compositionally biased region" description="Acidic residues" evidence="1">
    <location>
        <begin position="595"/>
        <end position="604"/>
    </location>
</feature>
<feature type="region of interest" description="Disordered" evidence="1">
    <location>
        <begin position="447"/>
        <end position="470"/>
    </location>
</feature>
<name>A0A058ZGU8_FONAL</name>
<dbReference type="EMBL" id="KB932201">
    <property type="protein sequence ID" value="KCV73191.1"/>
    <property type="molecule type" value="Genomic_DNA"/>
</dbReference>
<feature type="region of interest" description="Disordered" evidence="1">
    <location>
        <begin position="209"/>
        <end position="240"/>
    </location>
</feature>
<protein>
    <submittedName>
        <fullName evidence="3">Uncharacterized protein</fullName>
    </submittedName>
</protein>
<dbReference type="GO" id="GO:0005788">
    <property type="term" value="C:endoplasmic reticulum lumen"/>
    <property type="evidence" value="ECO:0007669"/>
    <property type="project" value="TreeGrafter"/>
</dbReference>
<evidence type="ECO:0000256" key="1">
    <source>
        <dbReference type="SAM" id="MobiDB-lite"/>
    </source>
</evidence>
<dbReference type="InterPro" id="IPR045149">
    <property type="entry name" value="OS-9-like"/>
</dbReference>
<dbReference type="Gene3D" id="2.70.130.10">
    <property type="entry name" value="Mannose-6-phosphate receptor binding domain"/>
    <property type="match status" value="1"/>
</dbReference>
<keyword evidence="4" id="KW-1185">Reference proteome</keyword>
<evidence type="ECO:0000313" key="4">
    <source>
        <dbReference type="Proteomes" id="UP000030693"/>
    </source>
</evidence>
<dbReference type="Proteomes" id="UP000030693">
    <property type="component" value="Unassembled WGS sequence"/>
</dbReference>
<dbReference type="PANTHER" id="PTHR15414">
    <property type="entry name" value="OS-9-RELATED"/>
    <property type="match status" value="1"/>
</dbReference>
<dbReference type="InterPro" id="IPR009011">
    <property type="entry name" value="Man6P_isomerase_rcpt-bd_dom_sf"/>
</dbReference>
<gene>
    <name evidence="3" type="ORF">H696_00734</name>
</gene>
<dbReference type="GO" id="GO:0030970">
    <property type="term" value="P:retrograde protein transport, ER to cytosol"/>
    <property type="evidence" value="ECO:0007669"/>
    <property type="project" value="TreeGrafter"/>
</dbReference>
<keyword evidence="2" id="KW-0732">Signal</keyword>